<dbReference type="Pfam" id="PF16137">
    <property type="entry name" value="DUF4845"/>
    <property type="match status" value="1"/>
</dbReference>
<reference evidence="2 3" key="1">
    <citation type="journal article" date="2014" name="ISME J.">
        <title>Candidatus Competibacter-lineage genomes retrieved from metagenomes reveal functional metabolic diversity.</title>
        <authorList>
            <person name="McIlroy S.J."/>
            <person name="Albertsen M."/>
            <person name="Andresen E.K."/>
            <person name="Saunders A.M."/>
            <person name="Kristiansen R."/>
            <person name="Stokholm-Bjerregaard M."/>
            <person name="Nielsen K.L."/>
            <person name="Nielsen P.H."/>
        </authorList>
    </citation>
    <scope>NUCLEOTIDE SEQUENCE [LARGE SCALE GENOMIC DNA]</scope>
    <source>
        <strain evidence="2 3">Run_B_J11</strain>
    </source>
</reference>
<evidence type="ECO:0000313" key="2">
    <source>
        <dbReference type="EMBL" id="CDH45244.1"/>
    </source>
</evidence>
<accession>A0A7U7J2N1</accession>
<dbReference type="Proteomes" id="UP000019184">
    <property type="component" value="Unassembled WGS sequence"/>
</dbReference>
<dbReference type="EMBL" id="CBTK010000135">
    <property type="protein sequence ID" value="CDH45244.1"/>
    <property type="molecule type" value="Genomic_DNA"/>
</dbReference>
<dbReference type="OrthoDB" id="5734946at2"/>
<evidence type="ECO:0000313" key="3">
    <source>
        <dbReference type="Proteomes" id="UP000019184"/>
    </source>
</evidence>
<dbReference type="InterPro" id="IPR032314">
    <property type="entry name" value="DUF4845"/>
</dbReference>
<keyword evidence="1" id="KW-0812">Transmembrane</keyword>
<evidence type="ECO:0000256" key="1">
    <source>
        <dbReference type="SAM" id="Phobius"/>
    </source>
</evidence>
<proteinExistence type="predicted"/>
<feature type="transmembrane region" description="Helical" evidence="1">
    <location>
        <begin position="20"/>
        <end position="45"/>
    </location>
</feature>
<name>A0A7U7J2N1_9GAMM</name>
<keyword evidence="3" id="KW-1185">Reference proteome</keyword>
<sequence>MRATKLMRRESSKRQRGLTVIGMLLLIVVLGFMALIAMKVIPMYIQYFTIKSTIESIRKEPQLAQMGLAEIQTAIQKRFDIGYVDKITAKDLKLRNDRSGRVLDLVYEDDQPLFYGLHVVLKVNEAIPLTP</sequence>
<comment type="caution">
    <text evidence="2">The sequence shown here is derived from an EMBL/GenBank/DDBJ whole genome shotgun (WGS) entry which is preliminary data.</text>
</comment>
<keyword evidence="1" id="KW-0472">Membrane</keyword>
<protein>
    <recommendedName>
        <fullName evidence="4">DUF4845 domain-containing protein</fullName>
    </recommendedName>
</protein>
<evidence type="ECO:0008006" key="4">
    <source>
        <dbReference type="Google" id="ProtNLM"/>
    </source>
</evidence>
<organism evidence="2 3">
    <name type="scientific">Candidatus Contendobacter odensis Run_B_J11</name>
    <dbReference type="NCBI Taxonomy" id="1400861"/>
    <lineage>
        <taxon>Bacteria</taxon>
        <taxon>Pseudomonadati</taxon>
        <taxon>Pseudomonadota</taxon>
        <taxon>Gammaproteobacteria</taxon>
        <taxon>Candidatus Competibacteraceae</taxon>
        <taxon>Candidatus Contendibacter</taxon>
    </lineage>
</organism>
<dbReference type="AlphaFoldDB" id="A0A7U7J2N1"/>
<keyword evidence="1" id="KW-1133">Transmembrane helix</keyword>
<gene>
    <name evidence="2" type="ORF">BN874_220014</name>
</gene>